<evidence type="ECO:0000313" key="9">
    <source>
        <dbReference type="Proteomes" id="UP000050795"/>
    </source>
</evidence>
<evidence type="ECO:0000313" key="10">
    <source>
        <dbReference type="WBParaSite" id="TREG1_75720.1"/>
    </source>
</evidence>
<protein>
    <recommendedName>
        <fullName evidence="5">Importin subunit alpha</fullName>
    </recommendedName>
</protein>
<dbReference type="InterPro" id="IPR024931">
    <property type="entry name" value="Importin_alpha"/>
</dbReference>
<keyword evidence="9" id="KW-1185">Reference proteome</keyword>
<accession>A0AA85KA85</accession>
<evidence type="ECO:0000256" key="1">
    <source>
        <dbReference type="ARBA" id="ARBA00010394"/>
    </source>
</evidence>
<dbReference type="WBParaSite" id="TREG1_75720.1">
    <property type="protein sequence ID" value="TREG1_75720.1"/>
    <property type="gene ID" value="TREG1_75720"/>
</dbReference>
<feature type="domain" description="IBB" evidence="8">
    <location>
        <begin position="1"/>
        <end position="50"/>
    </location>
</feature>
<proteinExistence type="inferred from homology"/>
<dbReference type="PROSITE" id="PS51214">
    <property type="entry name" value="IBB"/>
    <property type="match status" value="1"/>
</dbReference>
<reference evidence="9" key="1">
    <citation type="submission" date="2022-06" db="EMBL/GenBank/DDBJ databases">
        <authorList>
            <person name="Berger JAMES D."/>
            <person name="Berger JAMES D."/>
        </authorList>
    </citation>
    <scope>NUCLEOTIDE SEQUENCE [LARGE SCALE GENOMIC DNA]</scope>
</reference>
<dbReference type="PROSITE" id="PS50176">
    <property type="entry name" value="ARM_REPEAT"/>
    <property type="match status" value="3"/>
</dbReference>
<dbReference type="PIRSF" id="PIRSF005673">
    <property type="entry name" value="Importin_alpha"/>
    <property type="match status" value="1"/>
</dbReference>
<reference evidence="10" key="2">
    <citation type="submission" date="2023-11" db="UniProtKB">
        <authorList>
            <consortium name="WormBaseParasite"/>
        </authorList>
    </citation>
    <scope>IDENTIFICATION</scope>
</reference>
<dbReference type="Gene3D" id="1.25.10.10">
    <property type="entry name" value="Leucine-rich Repeat Variant"/>
    <property type="match status" value="1"/>
</dbReference>
<organism evidence="9 10">
    <name type="scientific">Trichobilharzia regenti</name>
    <name type="common">Nasal bird schistosome</name>
    <dbReference type="NCBI Taxonomy" id="157069"/>
    <lineage>
        <taxon>Eukaryota</taxon>
        <taxon>Metazoa</taxon>
        <taxon>Spiralia</taxon>
        <taxon>Lophotrochozoa</taxon>
        <taxon>Platyhelminthes</taxon>
        <taxon>Trematoda</taxon>
        <taxon>Digenea</taxon>
        <taxon>Strigeidida</taxon>
        <taxon>Schistosomatoidea</taxon>
        <taxon>Schistosomatidae</taxon>
        <taxon>Trichobilharzia</taxon>
    </lineage>
</organism>
<feature type="repeat" description="ARM" evidence="6">
    <location>
        <begin position="108"/>
        <end position="150"/>
    </location>
</feature>
<dbReference type="GO" id="GO:0005737">
    <property type="term" value="C:cytoplasm"/>
    <property type="evidence" value="ECO:0007669"/>
    <property type="project" value="InterPro"/>
</dbReference>
<dbReference type="InterPro" id="IPR011989">
    <property type="entry name" value="ARM-like"/>
</dbReference>
<feature type="repeat" description="ARM" evidence="6">
    <location>
        <begin position="150"/>
        <end position="178"/>
    </location>
</feature>
<evidence type="ECO:0000256" key="2">
    <source>
        <dbReference type="ARBA" id="ARBA00022448"/>
    </source>
</evidence>
<feature type="region of interest" description="Disordered" evidence="7">
    <location>
        <begin position="1"/>
        <end position="59"/>
    </location>
</feature>
<keyword evidence="3" id="KW-0677">Repeat</keyword>
<evidence type="ECO:0000259" key="8">
    <source>
        <dbReference type="PROSITE" id="PS51214"/>
    </source>
</evidence>
<dbReference type="InterPro" id="IPR036975">
    <property type="entry name" value="Importin-a_IBB_sf"/>
</dbReference>
<name>A0AA85KA85_TRIRE</name>
<keyword evidence="2 5" id="KW-0813">Transport</keyword>
<feature type="compositionally biased region" description="Basic and acidic residues" evidence="7">
    <location>
        <begin position="1"/>
        <end position="38"/>
    </location>
</feature>
<evidence type="ECO:0000256" key="5">
    <source>
        <dbReference type="PIRNR" id="PIRNR005673"/>
    </source>
</evidence>
<dbReference type="AlphaFoldDB" id="A0AA85KA85"/>
<comment type="similarity">
    <text evidence="1 5">Belongs to the importin alpha family.</text>
</comment>
<dbReference type="InterPro" id="IPR016024">
    <property type="entry name" value="ARM-type_fold"/>
</dbReference>
<evidence type="ECO:0000256" key="6">
    <source>
        <dbReference type="PROSITE-ProRule" id="PRU00259"/>
    </source>
</evidence>
<sequence length="455" mass="50403">MERSRLYKNRDKSSEELRRRRADQSVELRKAKKDEQLQKRRNILTPELDETTPLREKQVDTSKLGSYDDVIRDMRSDDESVKTKAVRLCRKSLSVTKDPPIDEFCKRGVISILIPMLSSTHDDLVFEAAWALTNIASGDSRHTHSVVDSGAVPELIRLLGHPASCIAEQSVWALGNIAGDGAVLRDLTIKCGVLDPVIKLLDRTWNLPGVVSNITWMLSNLCRYRNPPPAREVLKTLLPVFTRLLHYEGNNDVIGDSAWALSYSSDAVNDFIDDIIESGCVPRLLRLLASASVKIVSPSLRTIGNLVAGSDAQTQAVLDAGLLDYIPALLNNEKSTVVKEACWLVSNVTAGNVHQVDLVIKHGVLPCILEIFHKGEYKAQKEACWVISNIITGGTTEQCAYLLNLPIFKALKNLLSVSDVKVILMTLEIITKLLEVSDQYGQLEPVCIELETCGV</sequence>
<dbReference type="Gene3D" id="1.20.5.690">
    <property type="entry name" value="Importin-alpha, importin-beta-binding domain"/>
    <property type="match status" value="1"/>
</dbReference>
<dbReference type="InterPro" id="IPR000225">
    <property type="entry name" value="Armadillo"/>
</dbReference>
<dbReference type="Pfam" id="PF01749">
    <property type="entry name" value="IBB"/>
    <property type="match status" value="1"/>
</dbReference>
<dbReference type="Proteomes" id="UP000050795">
    <property type="component" value="Unassembled WGS sequence"/>
</dbReference>
<dbReference type="GO" id="GO:0061608">
    <property type="term" value="F:nuclear import signal receptor activity"/>
    <property type="evidence" value="ECO:0007669"/>
    <property type="project" value="InterPro"/>
</dbReference>
<dbReference type="Pfam" id="PF00514">
    <property type="entry name" value="Arm"/>
    <property type="match status" value="5"/>
</dbReference>
<dbReference type="InterPro" id="IPR002652">
    <property type="entry name" value="Importin-a_IBB"/>
</dbReference>
<evidence type="ECO:0000256" key="3">
    <source>
        <dbReference type="ARBA" id="ARBA00022737"/>
    </source>
</evidence>
<keyword evidence="4 5" id="KW-0653">Protein transport</keyword>
<evidence type="ECO:0000256" key="4">
    <source>
        <dbReference type="ARBA" id="ARBA00022927"/>
    </source>
</evidence>
<dbReference type="PANTHER" id="PTHR23316">
    <property type="entry name" value="IMPORTIN ALPHA"/>
    <property type="match status" value="1"/>
</dbReference>
<dbReference type="GO" id="GO:0006606">
    <property type="term" value="P:protein import into nucleus"/>
    <property type="evidence" value="ECO:0007669"/>
    <property type="project" value="InterPro"/>
</dbReference>
<dbReference type="SUPFAM" id="SSF48371">
    <property type="entry name" value="ARM repeat"/>
    <property type="match status" value="1"/>
</dbReference>
<evidence type="ECO:0000256" key="7">
    <source>
        <dbReference type="SAM" id="MobiDB-lite"/>
    </source>
</evidence>
<feature type="repeat" description="ARM" evidence="6">
    <location>
        <begin position="279"/>
        <end position="321"/>
    </location>
</feature>
<dbReference type="SMART" id="SM00185">
    <property type="entry name" value="ARM"/>
    <property type="match status" value="8"/>
</dbReference>